<dbReference type="OrthoDB" id="4983at2759"/>
<dbReference type="OMA" id="VHAFSQK"/>
<evidence type="ECO:0000313" key="2">
    <source>
        <dbReference type="EMBL" id="EGF79770.1"/>
    </source>
</evidence>
<dbReference type="InterPro" id="IPR045115">
    <property type="entry name" value="BOL2"/>
</dbReference>
<evidence type="ECO:0008006" key="4">
    <source>
        <dbReference type="Google" id="ProtNLM"/>
    </source>
</evidence>
<evidence type="ECO:0000313" key="3">
    <source>
        <dbReference type="Proteomes" id="UP000007241"/>
    </source>
</evidence>
<dbReference type="InParanoid" id="F4P4W8"/>
<comment type="similarity">
    <text evidence="1">Belongs to the BolA/IbaG family.</text>
</comment>
<evidence type="ECO:0000256" key="1">
    <source>
        <dbReference type="RuleBase" id="RU003860"/>
    </source>
</evidence>
<dbReference type="GO" id="GO:0005829">
    <property type="term" value="C:cytosol"/>
    <property type="evidence" value="ECO:0000318"/>
    <property type="project" value="GO_Central"/>
</dbReference>
<dbReference type="Pfam" id="PF01722">
    <property type="entry name" value="BolA"/>
    <property type="match status" value="1"/>
</dbReference>
<dbReference type="STRING" id="684364.F4P4W8"/>
<dbReference type="SUPFAM" id="SSF82657">
    <property type="entry name" value="BolA-like"/>
    <property type="match status" value="1"/>
</dbReference>
<name>F4P4W8_BATDJ</name>
<organism evidence="2 3">
    <name type="scientific">Batrachochytrium dendrobatidis (strain JAM81 / FGSC 10211)</name>
    <name type="common">Frog chytrid fungus</name>
    <dbReference type="NCBI Taxonomy" id="684364"/>
    <lineage>
        <taxon>Eukaryota</taxon>
        <taxon>Fungi</taxon>
        <taxon>Fungi incertae sedis</taxon>
        <taxon>Chytridiomycota</taxon>
        <taxon>Chytridiomycota incertae sedis</taxon>
        <taxon>Chytridiomycetes</taxon>
        <taxon>Rhizophydiales</taxon>
        <taxon>Rhizophydiales incertae sedis</taxon>
        <taxon>Batrachochytrium</taxon>
    </lineage>
</organism>
<dbReference type="PANTHER" id="PTHR12735:SF27">
    <property type="entry name" value="BOLA-LIKE PROTEIN 2"/>
    <property type="match status" value="1"/>
</dbReference>
<dbReference type="InterPro" id="IPR036065">
    <property type="entry name" value="BolA-like_sf"/>
</dbReference>
<dbReference type="Gene3D" id="3.30.300.90">
    <property type="entry name" value="BolA-like"/>
    <property type="match status" value="1"/>
</dbReference>
<dbReference type="EMBL" id="GL882885">
    <property type="protein sequence ID" value="EGF79770.1"/>
    <property type="molecule type" value="Genomic_DNA"/>
</dbReference>
<dbReference type="FunCoup" id="F4P4W8">
    <property type="interactions" value="305"/>
</dbReference>
<dbReference type="InterPro" id="IPR002634">
    <property type="entry name" value="BolA"/>
</dbReference>
<dbReference type="PANTHER" id="PTHR12735">
    <property type="entry name" value="BOLA-LIKE PROTEIN-RELATED"/>
    <property type="match status" value="1"/>
</dbReference>
<dbReference type="GO" id="GO:0051604">
    <property type="term" value="P:protein maturation"/>
    <property type="evidence" value="ECO:0007669"/>
    <property type="project" value="InterPro"/>
</dbReference>
<dbReference type="Proteomes" id="UP000007241">
    <property type="component" value="Unassembled WGS sequence"/>
</dbReference>
<sequence>MPVSKQLLESLLTEKLSPSHLEVIDTSNGCGQSFDVLVVSSLFEGKSVLQRHRLVNEAAKAEIAEIHAFSQKTYTPEQWRVMVEKQAAQESDQP</sequence>
<dbReference type="GO" id="GO:0005634">
    <property type="term" value="C:nucleus"/>
    <property type="evidence" value="ECO:0000318"/>
    <property type="project" value="GO_Central"/>
</dbReference>
<dbReference type="RefSeq" id="XP_006679670.1">
    <property type="nucleotide sequence ID" value="XM_006679607.1"/>
</dbReference>
<keyword evidence="3" id="KW-1185">Reference proteome</keyword>
<gene>
    <name evidence="2" type="ORF">BATDEDRAFT_89441</name>
</gene>
<protein>
    <recommendedName>
        <fullName evidence="4">BolA-like protein</fullName>
    </recommendedName>
</protein>
<dbReference type="PIRSF" id="PIRSF003113">
    <property type="entry name" value="BolA"/>
    <property type="match status" value="1"/>
</dbReference>
<proteinExistence type="inferred from homology"/>
<dbReference type="GO" id="GO:0051536">
    <property type="term" value="F:iron-sulfur cluster binding"/>
    <property type="evidence" value="ECO:0000318"/>
    <property type="project" value="GO_Central"/>
</dbReference>
<dbReference type="GO" id="GO:0051537">
    <property type="term" value="F:2 iron, 2 sulfur cluster binding"/>
    <property type="evidence" value="ECO:0007669"/>
    <property type="project" value="InterPro"/>
</dbReference>
<dbReference type="GO" id="GO:0006879">
    <property type="term" value="P:intracellular iron ion homeostasis"/>
    <property type="evidence" value="ECO:0000318"/>
    <property type="project" value="GO_Central"/>
</dbReference>
<dbReference type="HOGENOM" id="CLU_109462_4_0_1"/>
<dbReference type="AlphaFoldDB" id="F4P4W8"/>
<dbReference type="GeneID" id="18243492"/>
<reference evidence="2 3" key="1">
    <citation type="submission" date="2009-12" db="EMBL/GenBank/DDBJ databases">
        <title>The draft genome of Batrachochytrium dendrobatidis.</title>
        <authorList>
            <consortium name="US DOE Joint Genome Institute (JGI-PGF)"/>
            <person name="Kuo A."/>
            <person name="Salamov A."/>
            <person name="Schmutz J."/>
            <person name="Lucas S."/>
            <person name="Pitluck S."/>
            <person name="Rosenblum E."/>
            <person name="Stajich J."/>
            <person name="Eisen M."/>
            <person name="Grigoriev I.V."/>
        </authorList>
    </citation>
    <scope>NUCLEOTIDE SEQUENCE [LARGE SCALE GENOMIC DNA]</scope>
    <source>
        <strain evidence="3">JAM81 / FGSC 10211</strain>
    </source>
</reference>
<accession>F4P4W8</accession>